<reference evidence="1 2" key="1">
    <citation type="journal article" date="2011" name="J. Bacteriol.">
        <title>Complete genome sequence of Mycoplasma haemofelis, a hemotropic mycoplasma.</title>
        <authorList>
            <person name="Barker E.N."/>
            <person name="Helps C.R."/>
            <person name="Peters I.R."/>
            <person name="Darby A.C."/>
            <person name="Radford A.D."/>
            <person name="Tasker S."/>
        </authorList>
    </citation>
    <scope>NUCLEOTIDE SEQUENCE [LARGE SCALE GENOMIC DNA]</scope>
    <source>
        <strain evidence="1 2">Langford 1</strain>
    </source>
</reference>
<accession>E8ZI18</accession>
<organism evidence="1 2">
    <name type="scientific">Mycoplasma haemofelis (strain Langford 1)</name>
    <name type="common">Haemobartonella felis</name>
    <dbReference type="NCBI Taxonomy" id="941640"/>
    <lineage>
        <taxon>Bacteria</taxon>
        <taxon>Bacillati</taxon>
        <taxon>Mycoplasmatota</taxon>
        <taxon>Mollicutes</taxon>
        <taxon>Mycoplasmataceae</taxon>
        <taxon>Mycoplasma</taxon>
    </lineage>
</organism>
<proteinExistence type="predicted"/>
<keyword evidence="2" id="KW-1185">Reference proteome</keyword>
<name>E8ZI18_MYCHL</name>
<dbReference type="AlphaFoldDB" id="E8ZI18"/>
<dbReference type="OrthoDB" id="9825377at2"/>
<dbReference type="Proteomes" id="UP000008637">
    <property type="component" value="Chromosome"/>
</dbReference>
<evidence type="ECO:0000313" key="1">
    <source>
        <dbReference type="EMBL" id="CBY92789.1"/>
    </source>
</evidence>
<protein>
    <submittedName>
        <fullName evidence="1">Uncharacterized protein</fullName>
    </submittedName>
</protein>
<evidence type="ECO:0000313" key="2">
    <source>
        <dbReference type="Proteomes" id="UP000008637"/>
    </source>
</evidence>
<dbReference type="HOGENOM" id="CLU_096783_0_0_14"/>
<sequence>MGKSLLLGSSVAAGLGVGGTALASMHLLKEKTETMRDKYPLAILDPQKAEHADLWNKKFAKLKGLTTSPKYQPLAEVYSIKENETEAKGKHKQACQKAYDSPSKEVDHLEEFKKLCFINNGDRLDQGKTLISQKTDFGTVYSAFAARSKDTLSSGFAAAWDQKGSSSTDPWQQAMLTECNKASEEIFVGDNSDFKQFCSK</sequence>
<gene>
    <name evidence="1" type="ordered locus">HF1_07810</name>
</gene>
<dbReference type="EMBL" id="FR773153">
    <property type="protein sequence ID" value="CBY92789.1"/>
    <property type="molecule type" value="Genomic_DNA"/>
</dbReference>
<dbReference type="KEGG" id="mha:HF1_07810"/>